<keyword evidence="7" id="KW-1185">Reference proteome</keyword>
<dbReference type="GO" id="GO:0016491">
    <property type="term" value="F:oxidoreductase activity"/>
    <property type="evidence" value="ECO:0007669"/>
    <property type="project" value="UniProtKB-KW"/>
</dbReference>
<dbReference type="PRINTS" id="PR00081">
    <property type="entry name" value="GDHRDH"/>
</dbReference>
<organism evidence="5 6">
    <name type="scientific">Leuconostoc suionicum</name>
    <dbReference type="NCBI Taxonomy" id="1511761"/>
    <lineage>
        <taxon>Bacteria</taxon>
        <taxon>Bacillati</taxon>
        <taxon>Bacillota</taxon>
        <taxon>Bacilli</taxon>
        <taxon>Lactobacillales</taxon>
        <taxon>Lactobacillaceae</taxon>
        <taxon>Leuconostoc</taxon>
    </lineage>
</organism>
<keyword evidence="2" id="KW-0521">NADP</keyword>
<dbReference type="EC" id="1.-.-.-" evidence="5"/>
<dbReference type="InterPro" id="IPR052178">
    <property type="entry name" value="Sec_Metab_Biosynth_SDR"/>
</dbReference>
<accession>A0A2N9KG24</accession>
<dbReference type="PANTHER" id="PTHR43618:SF8">
    <property type="entry name" value="7ALPHA-HYDROXYSTEROID DEHYDROGENASE"/>
    <property type="match status" value="1"/>
</dbReference>
<evidence type="ECO:0000313" key="5">
    <source>
        <dbReference type="EMBL" id="SPE09776.1"/>
    </source>
</evidence>
<dbReference type="SUPFAM" id="SSF51735">
    <property type="entry name" value="NAD(P)-binding Rossmann-fold domains"/>
    <property type="match status" value="1"/>
</dbReference>
<evidence type="ECO:0000256" key="2">
    <source>
        <dbReference type="ARBA" id="ARBA00022857"/>
    </source>
</evidence>
<dbReference type="PANTHER" id="PTHR43618">
    <property type="entry name" value="7-ALPHA-HYDROXYSTEROID DEHYDROGENASE"/>
    <property type="match status" value="1"/>
</dbReference>
<reference evidence="4 7" key="2">
    <citation type="submission" date="2018-02" db="EMBL/GenBank/DDBJ databases">
        <authorList>
            <person name="Rodrigo-Torres L."/>
            <person name="Arahal R. D."/>
            <person name="Lucena T."/>
        </authorList>
    </citation>
    <scope>NUCLEOTIDE SEQUENCE [LARGE SCALE GENOMIC DNA]</scope>
    <source>
        <strain evidence="4 7">CECT 8486</strain>
    </source>
</reference>
<dbReference type="AlphaFoldDB" id="A0A2N9KG24"/>
<dbReference type="EMBL" id="OKQR01000006">
    <property type="protein sequence ID" value="SPD94913.1"/>
    <property type="molecule type" value="Genomic_DNA"/>
</dbReference>
<dbReference type="InterPro" id="IPR002347">
    <property type="entry name" value="SDR_fam"/>
</dbReference>
<dbReference type="Proteomes" id="UP000239237">
    <property type="component" value="Unassembled WGS sequence"/>
</dbReference>
<dbReference type="InterPro" id="IPR036291">
    <property type="entry name" value="NAD(P)-bd_dom_sf"/>
</dbReference>
<evidence type="ECO:0000313" key="4">
    <source>
        <dbReference type="EMBL" id="SPD94913.1"/>
    </source>
</evidence>
<dbReference type="EMBL" id="OKQU01000005">
    <property type="protein sequence ID" value="SPE09776.1"/>
    <property type="molecule type" value="Genomic_DNA"/>
</dbReference>
<dbReference type="RefSeq" id="WP_072612875.1">
    <property type="nucleotide sequence ID" value="NZ_AP017935.1"/>
</dbReference>
<evidence type="ECO:0000256" key="3">
    <source>
        <dbReference type="ARBA" id="ARBA00023002"/>
    </source>
</evidence>
<keyword evidence="3 5" id="KW-0560">Oxidoreductase</keyword>
<protein>
    <submittedName>
        <fullName evidence="5">General stress protein 39</fullName>
        <ecNumber evidence="5">1.-.-.-</ecNumber>
    </submittedName>
</protein>
<evidence type="ECO:0000313" key="7">
    <source>
        <dbReference type="Proteomes" id="UP000239237"/>
    </source>
</evidence>
<proteinExistence type="inferred from homology"/>
<evidence type="ECO:0000256" key="1">
    <source>
        <dbReference type="ARBA" id="ARBA00006484"/>
    </source>
</evidence>
<reference evidence="5 6" key="1">
    <citation type="submission" date="2018-02" db="EMBL/GenBank/DDBJ databases">
        <authorList>
            <person name="Cohen D.B."/>
            <person name="Kent A.D."/>
        </authorList>
    </citation>
    <scope>NUCLEOTIDE SEQUENCE [LARGE SCALE GENOMIC DNA]</scope>
    <source>
        <strain evidence="5 6">CECT 9216</strain>
    </source>
</reference>
<comment type="similarity">
    <text evidence="1">Belongs to the short-chain dehydrogenases/reductases (SDR) family.</text>
</comment>
<gene>
    <name evidence="5" type="primary">ydaD</name>
    <name evidence="4" type="ORF">LES8486_01971</name>
    <name evidence="5" type="ORF">LES9216_01971</name>
</gene>
<evidence type="ECO:0000313" key="6">
    <source>
        <dbReference type="Proteomes" id="UP000237923"/>
    </source>
</evidence>
<dbReference type="Gene3D" id="3.40.50.720">
    <property type="entry name" value="NAD(P)-binding Rossmann-like Domain"/>
    <property type="match status" value="1"/>
</dbReference>
<dbReference type="GeneID" id="99673223"/>
<dbReference type="KEGG" id="lsu:A6B45_00395"/>
<sequence>MKNIVITGGTSGVGFAIAKEIANEGHNIIIVGRHEHKAHIAQKKLGNNVKVVIGDLSNEAECEGVIDEIKRLLSHIDVLIHSAGVLPHNAIENIHVNLLPHYYLTTKLRGLLANSRVLIITGHPQAVNLVPICEIQSSAFSRAAWVITHKTLLMILLNQMLRDCNTTVNSFYPGQVNSNLMRYTEKIDNTEVPVGAYLALNATLEKMSGIFFDENGKIVQLDNQKYNVKTAEKILAPYLSKITTY</sequence>
<dbReference type="Proteomes" id="UP000237923">
    <property type="component" value="Unassembled WGS sequence"/>
</dbReference>
<name>A0A2N9KG24_9LACO</name>
<dbReference type="Pfam" id="PF00106">
    <property type="entry name" value="adh_short"/>
    <property type="match status" value="1"/>
</dbReference>